<keyword evidence="2 4" id="KW-0732">Signal</keyword>
<dbReference type="RefSeq" id="WP_252917446.1">
    <property type="nucleotide sequence ID" value="NZ_CP159480.1"/>
</dbReference>
<evidence type="ECO:0000313" key="6">
    <source>
        <dbReference type="EMBL" id="MCO6410793.1"/>
    </source>
</evidence>
<evidence type="ECO:0000256" key="3">
    <source>
        <dbReference type="ARBA" id="ARBA00022764"/>
    </source>
</evidence>
<comment type="caution">
    <text evidence="6">The sequence shown here is derived from an EMBL/GenBank/DDBJ whole genome shotgun (WGS) entry which is preliminary data.</text>
</comment>
<dbReference type="CDD" id="cd11614">
    <property type="entry name" value="SAF_CpaB_FlgA_like"/>
    <property type="match status" value="1"/>
</dbReference>
<comment type="similarity">
    <text evidence="4">Belongs to the FlgA family.</text>
</comment>
<dbReference type="InterPro" id="IPR039246">
    <property type="entry name" value="Flagellar_FlgA"/>
</dbReference>
<organism evidence="6 7">
    <name type="scientific">Hoeflea alexandrii</name>
    <dbReference type="NCBI Taxonomy" id="288436"/>
    <lineage>
        <taxon>Bacteria</taxon>
        <taxon>Pseudomonadati</taxon>
        <taxon>Pseudomonadota</taxon>
        <taxon>Alphaproteobacteria</taxon>
        <taxon>Hyphomicrobiales</taxon>
        <taxon>Rhizobiaceae</taxon>
        <taxon>Hoeflea</taxon>
    </lineage>
</organism>
<dbReference type="PANTHER" id="PTHR36307">
    <property type="entry name" value="FLAGELLA BASAL BODY P-RING FORMATION PROTEIN FLGA"/>
    <property type="match status" value="1"/>
</dbReference>
<feature type="signal peptide" evidence="4">
    <location>
        <begin position="1"/>
        <end position="31"/>
    </location>
</feature>
<evidence type="ECO:0000256" key="1">
    <source>
        <dbReference type="ARBA" id="ARBA00004418"/>
    </source>
</evidence>
<sequence length="160" mass="16785">MTFRPTTPLQGLFRAAVVLAGLICAVPAAQAGRGTAVVPERTIYPGEELLADMVREVDVTNPNLRGGYAEITSEVLGKVTTRTLLPGRTIPVAALRDSWAVERGKTVQLVFSGNGLTITAAGTPLENAAIGDFIRVRNIESGLIVSGTVMDNGSIRVAAK</sequence>
<evidence type="ECO:0000256" key="2">
    <source>
        <dbReference type="ARBA" id="ARBA00022729"/>
    </source>
</evidence>
<protein>
    <recommendedName>
        <fullName evidence="4">Flagella basal body P-ring formation protein FlgA</fullName>
    </recommendedName>
</protein>
<comment type="subcellular location">
    <subcellularLocation>
        <location evidence="1 4">Periplasm</location>
    </subcellularLocation>
</comment>
<feature type="chain" id="PRO_5044983262" description="Flagella basal body P-ring formation protein FlgA" evidence="4">
    <location>
        <begin position="32"/>
        <end position="160"/>
    </location>
</feature>
<dbReference type="InterPro" id="IPR013974">
    <property type="entry name" value="SAF"/>
</dbReference>
<dbReference type="InterPro" id="IPR017585">
    <property type="entry name" value="SAF_FlgA"/>
</dbReference>
<dbReference type="Gene3D" id="2.30.30.760">
    <property type="match status" value="1"/>
</dbReference>
<keyword evidence="6" id="KW-0966">Cell projection</keyword>
<dbReference type="Gene3D" id="3.90.1210.10">
    <property type="entry name" value="Antifreeze-like/N-acetylneuraminic acid synthase C-terminal domain"/>
    <property type="match status" value="1"/>
</dbReference>
<dbReference type="Proteomes" id="UP001320715">
    <property type="component" value="Unassembled WGS sequence"/>
</dbReference>
<dbReference type="Pfam" id="PF13144">
    <property type="entry name" value="ChapFlgA"/>
    <property type="match status" value="1"/>
</dbReference>
<accession>A0ABT1CX67</accession>
<name>A0ABT1CX67_9HYPH</name>
<feature type="domain" description="SAF" evidence="5">
    <location>
        <begin position="34"/>
        <end position="96"/>
    </location>
</feature>
<dbReference type="SMART" id="SM00858">
    <property type="entry name" value="SAF"/>
    <property type="match status" value="1"/>
</dbReference>
<keyword evidence="4" id="KW-1005">Bacterial flagellum biogenesis</keyword>
<dbReference type="PANTHER" id="PTHR36307:SF1">
    <property type="entry name" value="FLAGELLA BASAL BODY P-RING FORMATION PROTEIN FLGA"/>
    <property type="match status" value="1"/>
</dbReference>
<evidence type="ECO:0000256" key="4">
    <source>
        <dbReference type="RuleBase" id="RU362063"/>
    </source>
</evidence>
<keyword evidence="7" id="KW-1185">Reference proteome</keyword>
<keyword evidence="6" id="KW-0969">Cilium</keyword>
<reference evidence="6 7" key="1">
    <citation type="submission" date="2020-01" db="EMBL/GenBank/DDBJ databases">
        <title>Genomes of bacteria type strains.</title>
        <authorList>
            <person name="Chen J."/>
            <person name="Zhu S."/>
            <person name="Yang J."/>
        </authorList>
    </citation>
    <scope>NUCLEOTIDE SEQUENCE [LARGE SCALE GENOMIC DNA]</scope>
    <source>
        <strain evidence="6 7">DSM 16655</strain>
    </source>
</reference>
<evidence type="ECO:0000313" key="7">
    <source>
        <dbReference type="Proteomes" id="UP001320715"/>
    </source>
</evidence>
<evidence type="ECO:0000259" key="5">
    <source>
        <dbReference type="SMART" id="SM00858"/>
    </source>
</evidence>
<dbReference type="EMBL" id="JAAAML010000004">
    <property type="protein sequence ID" value="MCO6410793.1"/>
    <property type="molecule type" value="Genomic_DNA"/>
</dbReference>
<proteinExistence type="inferred from homology"/>
<keyword evidence="3 4" id="KW-0574">Periplasm</keyword>
<comment type="function">
    <text evidence="4">Involved in the assembly process of the P-ring formation. It may associate with FlgF on the rod constituting a structure essential for the P-ring assembly or may act as a modulator protein for the P-ring assembly.</text>
</comment>
<gene>
    <name evidence="6" type="primary">flgA</name>
    <name evidence="6" type="ORF">GTW23_21630</name>
</gene>
<keyword evidence="6" id="KW-0282">Flagellum</keyword>
<dbReference type="NCBIfam" id="TIGR03170">
    <property type="entry name" value="flgA_cterm"/>
    <property type="match status" value="1"/>
</dbReference>